<evidence type="ECO:0000313" key="3">
    <source>
        <dbReference type="Proteomes" id="UP000694864"/>
    </source>
</evidence>
<gene>
    <name evidence="4" type="primary">LOC104700133</name>
</gene>
<keyword evidence="3" id="KW-1185">Reference proteome</keyword>
<reference evidence="4" key="2">
    <citation type="submission" date="2025-08" db="UniProtKB">
        <authorList>
            <consortium name="RefSeq"/>
        </authorList>
    </citation>
    <scope>IDENTIFICATION</scope>
    <source>
        <tissue evidence="4">Leaf</tissue>
    </source>
</reference>
<evidence type="ECO:0000259" key="2">
    <source>
        <dbReference type="Pfam" id="PF03478"/>
    </source>
</evidence>
<sequence>MSRSRTCYDWSKLCHDLLRSILERLHYKDYHRARTVCSNWYTVSTTCKRPLYPWRVVFNENSALLFDPGEEQTHEIQHPGAEFSERYVLSSCSNWFLMVDSGLGFYLVNVFTRERIDLPSMESSILGKERVDKEVEWKHYIERTDLVSSKKQACLWINERTGDYVVAWSVKQHYLFTYKRGDDSWSNLQGAKCVSMVFDKEYKLYVYTADNSIKIFDLSGDLPEEIVEMNPYRNHLFSFRSVSKRGEHIWKQRVAVTNSGEVLMIVSLKGLGDKLLFYIYKMNLGSCKWERVDSLGGEMLIFSHGVTVRAPIKDINGLGIKGDSICLRDGDLWPVGFYFDIMQLEPNCGVFDLATSAITRPKSLDVSFVKSFWFVPGYALRRLVSHLV</sequence>
<dbReference type="Proteomes" id="UP000694864">
    <property type="component" value="Chromosome 7"/>
</dbReference>
<dbReference type="InterPro" id="IPR050942">
    <property type="entry name" value="F-box_BR-signaling"/>
</dbReference>
<dbReference type="PANTHER" id="PTHR44259">
    <property type="entry name" value="OS07G0183000 PROTEIN-RELATED"/>
    <property type="match status" value="1"/>
</dbReference>
<organism evidence="3 4">
    <name type="scientific">Camelina sativa</name>
    <name type="common">False flax</name>
    <name type="synonym">Myagrum sativum</name>
    <dbReference type="NCBI Taxonomy" id="90675"/>
    <lineage>
        <taxon>Eukaryota</taxon>
        <taxon>Viridiplantae</taxon>
        <taxon>Streptophyta</taxon>
        <taxon>Embryophyta</taxon>
        <taxon>Tracheophyta</taxon>
        <taxon>Spermatophyta</taxon>
        <taxon>Magnoliopsida</taxon>
        <taxon>eudicotyledons</taxon>
        <taxon>Gunneridae</taxon>
        <taxon>Pentapetalae</taxon>
        <taxon>rosids</taxon>
        <taxon>malvids</taxon>
        <taxon>Brassicales</taxon>
        <taxon>Brassicaceae</taxon>
        <taxon>Camelineae</taxon>
        <taxon>Camelina</taxon>
    </lineage>
</organism>
<dbReference type="PANTHER" id="PTHR44259:SF27">
    <property type="entry name" value="F-BOX DOMAIN-CONTAINING PROTEIN"/>
    <property type="match status" value="1"/>
</dbReference>
<evidence type="ECO:0000259" key="1">
    <source>
        <dbReference type="Pfam" id="PF00646"/>
    </source>
</evidence>
<dbReference type="Pfam" id="PF00646">
    <property type="entry name" value="F-box"/>
    <property type="match status" value="1"/>
</dbReference>
<dbReference type="SUPFAM" id="SSF63825">
    <property type="entry name" value="YWTD domain"/>
    <property type="match status" value="1"/>
</dbReference>
<dbReference type="InterPro" id="IPR005174">
    <property type="entry name" value="KIB1-4_b-propeller"/>
</dbReference>
<proteinExistence type="predicted"/>
<protein>
    <submittedName>
        <fullName evidence="4">F-box protein At2g33200</fullName>
    </submittedName>
</protein>
<dbReference type="RefSeq" id="XP_010413904.1">
    <property type="nucleotide sequence ID" value="XM_010415602.2"/>
</dbReference>
<reference evidence="3" key="1">
    <citation type="journal article" date="2014" name="Nat. Commun.">
        <title>The emerging biofuel crop Camelina sativa retains a highly undifferentiated hexaploid genome structure.</title>
        <authorList>
            <person name="Kagale S."/>
            <person name="Koh C."/>
            <person name="Nixon J."/>
            <person name="Bollina V."/>
            <person name="Clarke W.E."/>
            <person name="Tuteja R."/>
            <person name="Spillane C."/>
            <person name="Robinson S.J."/>
            <person name="Links M.G."/>
            <person name="Clarke C."/>
            <person name="Higgins E.E."/>
            <person name="Huebert T."/>
            <person name="Sharpe A.G."/>
            <person name="Parkin I.A."/>
        </authorList>
    </citation>
    <scope>NUCLEOTIDE SEQUENCE [LARGE SCALE GENOMIC DNA]</scope>
    <source>
        <strain evidence="3">cv. DH55</strain>
    </source>
</reference>
<evidence type="ECO:0000313" key="4">
    <source>
        <dbReference type="RefSeq" id="XP_010413904.1"/>
    </source>
</evidence>
<feature type="domain" description="KIB1-4 beta-propeller" evidence="2">
    <location>
        <begin position="65"/>
        <end position="351"/>
    </location>
</feature>
<name>A0ABM0SNQ0_CAMSA</name>
<dbReference type="InterPro" id="IPR001810">
    <property type="entry name" value="F-box_dom"/>
</dbReference>
<accession>A0ABM0SNQ0</accession>
<dbReference type="SUPFAM" id="SSF81383">
    <property type="entry name" value="F-box domain"/>
    <property type="match status" value="1"/>
</dbReference>
<dbReference type="Pfam" id="PF03478">
    <property type="entry name" value="Beta-prop_KIB1-4"/>
    <property type="match status" value="1"/>
</dbReference>
<dbReference type="Gene3D" id="1.20.1280.50">
    <property type="match status" value="1"/>
</dbReference>
<dbReference type="InterPro" id="IPR036047">
    <property type="entry name" value="F-box-like_dom_sf"/>
</dbReference>
<feature type="domain" description="F-box" evidence="1">
    <location>
        <begin position="10"/>
        <end position="49"/>
    </location>
</feature>
<dbReference type="GeneID" id="104700133"/>